<reference evidence="2 3" key="1">
    <citation type="submission" date="2024-03" db="EMBL/GenBank/DDBJ databases">
        <title>The Acrasis kona genome and developmental transcriptomes reveal deep origins of eukaryotic multicellular pathways.</title>
        <authorList>
            <person name="Sheikh S."/>
            <person name="Fu C.-J."/>
            <person name="Brown M.W."/>
            <person name="Baldauf S.L."/>
        </authorList>
    </citation>
    <scope>NUCLEOTIDE SEQUENCE [LARGE SCALE GENOMIC DNA]</scope>
    <source>
        <strain evidence="2 3">ATCC MYA-3509</strain>
    </source>
</reference>
<comment type="caution">
    <text evidence="2">The sequence shown here is derived from an EMBL/GenBank/DDBJ whole genome shotgun (WGS) entry which is preliminary data.</text>
</comment>
<feature type="compositionally biased region" description="Basic and acidic residues" evidence="1">
    <location>
        <begin position="25"/>
        <end position="34"/>
    </location>
</feature>
<feature type="region of interest" description="Disordered" evidence="1">
    <location>
        <begin position="1"/>
        <end position="150"/>
    </location>
</feature>
<dbReference type="Proteomes" id="UP001431209">
    <property type="component" value="Unassembled WGS sequence"/>
</dbReference>
<feature type="compositionally biased region" description="Low complexity" evidence="1">
    <location>
        <begin position="54"/>
        <end position="66"/>
    </location>
</feature>
<evidence type="ECO:0000256" key="1">
    <source>
        <dbReference type="SAM" id="MobiDB-lite"/>
    </source>
</evidence>
<keyword evidence="3" id="KW-1185">Reference proteome</keyword>
<evidence type="ECO:0000313" key="3">
    <source>
        <dbReference type="Proteomes" id="UP001431209"/>
    </source>
</evidence>
<protein>
    <submittedName>
        <fullName evidence="2">Uncharacterized protein</fullName>
    </submittedName>
</protein>
<organism evidence="2 3">
    <name type="scientific">Acrasis kona</name>
    <dbReference type="NCBI Taxonomy" id="1008807"/>
    <lineage>
        <taxon>Eukaryota</taxon>
        <taxon>Discoba</taxon>
        <taxon>Heterolobosea</taxon>
        <taxon>Tetramitia</taxon>
        <taxon>Eutetramitia</taxon>
        <taxon>Acrasidae</taxon>
        <taxon>Acrasis</taxon>
    </lineage>
</organism>
<evidence type="ECO:0000313" key="2">
    <source>
        <dbReference type="EMBL" id="KAL0486898.1"/>
    </source>
</evidence>
<dbReference type="AlphaFoldDB" id="A0AAW2ZC11"/>
<dbReference type="EMBL" id="JAOPGA020001279">
    <property type="protein sequence ID" value="KAL0486898.1"/>
    <property type="molecule type" value="Genomic_DNA"/>
</dbReference>
<proteinExistence type="predicted"/>
<name>A0AAW2ZC11_9EUKA</name>
<sequence>MVEEYTNRTPLYLRDYEEDDDMFLDTDHDSQDKNEDSDETDVDAPSTPILTQEPSSSPTSPTPSSSQLSFINRRSPSLFGRSPRKIYKSPRKSFSKSKVLFAQEKEERTNRADEPQDRLESEVIVIPSPKKTKKNTPQPQTLHPKTPQIPVPSTSLHYRFLQSKNHYMYLFRSHPNFTYSYKRKKSNDVGRFSHFIVNLKVDNSNAIVDDTIDTETFSFNEPSDPVTEPEHQVVSIPIPEDANTNLNIMCKFEKKVGRFYEGFTVERTIEEEVEDEDEDIEFSQIN</sequence>
<accession>A0AAW2ZC11</accession>
<feature type="compositionally biased region" description="Basic and acidic residues" evidence="1">
    <location>
        <begin position="103"/>
        <end position="121"/>
    </location>
</feature>
<gene>
    <name evidence="2" type="ORF">AKO1_001232</name>
</gene>
<feature type="compositionally biased region" description="Basic residues" evidence="1">
    <location>
        <begin position="82"/>
        <end position="95"/>
    </location>
</feature>